<evidence type="ECO:0000313" key="2">
    <source>
        <dbReference type="Proteomes" id="UP000029719"/>
    </source>
</evidence>
<gene>
    <name evidence="1" type="ORF">LT42_25025</name>
</gene>
<protein>
    <submittedName>
        <fullName evidence="1">Uncharacterized protein</fullName>
    </submittedName>
</protein>
<dbReference type="Proteomes" id="UP000029719">
    <property type="component" value="Unassembled WGS sequence"/>
</dbReference>
<dbReference type="EMBL" id="JRMB01000004">
    <property type="protein sequence ID" value="KGF62409.1"/>
    <property type="molecule type" value="Genomic_DNA"/>
</dbReference>
<comment type="caution">
    <text evidence="1">The sequence shown here is derived from an EMBL/GenBank/DDBJ whole genome shotgun (WGS) entry which is preliminary data.</text>
</comment>
<proteinExistence type="predicted"/>
<evidence type="ECO:0000313" key="1">
    <source>
        <dbReference type="EMBL" id="KGF62409.1"/>
    </source>
</evidence>
<accession>A0A9X0EAX5</accession>
<sequence>MRCICTTCVDKGEPARAGLPRLIGREISLISAWKSVMAHLHRFVWCIRTDLGERRCTKLQH</sequence>
<reference evidence="1 2" key="1">
    <citation type="submission" date="2014-09" db="EMBL/GenBank/DDBJ databases">
        <title>Genome sequence of Pseudomonas lutea strain DSM 17257T.</title>
        <authorList>
            <person name="Kwak Y."/>
            <person name="Shin J.-H."/>
        </authorList>
    </citation>
    <scope>NUCLEOTIDE SEQUENCE [LARGE SCALE GENOMIC DNA]</scope>
    <source>
        <strain evidence="1 2">DSM 17257</strain>
    </source>
</reference>
<name>A0A9X0EAX5_9PSED</name>
<organism evidence="1 2">
    <name type="scientific">Pseudomonas lutea</name>
    <dbReference type="NCBI Taxonomy" id="243924"/>
    <lineage>
        <taxon>Bacteria</taxon>
        <taxon>Pseudomonadati</taxon>
        <taxon>Pseudomonadota</taxon>
        <taxon>Gammaproteobacteria</taxon>
        <taxon>Pseudomonadales</taxon>
        <taxon>Pseudomonadaceae</taxon>
        <taxon>Pseudomonas</taxon>
    </lineage>
</organism>
<dbReference type="AlphaFoldDB" id="A0A9X0EAX5"/>